<name>A0ABY4D5H6_9VIRU</name>
<reference evidence="3" key="1">
    <citation type="submission" date="2021-05" db="EMBL/GenBank/DDBJ databases">
        <authorList>
            <person name="Chen Y.-M."/>
            <person name="Zhang Y.-Z."/>
        </authorList>
    </citation>
    <scope>NUCLEOTIDE SEQUENCE</scope>
    <source>
        <strain evidence="3">376R-k141_1065260</strain>
    </source>
</reference>
<feature type="compositionally biased region" description="Polar residues" evidence="1">
    <location>
        <begin position="73"/>
        <end position="95"/>
    </location>
</feature>
<proteinExistence type="predicted"/>
<protein>
    <submittedName>
        <fullName evidence="3">Lysis protein</fullName>
    </submittedName>
</protein>
<accession>A0ABY4D5H6</accession>
<keyword evidence="2" id="KW-0472">Membrane</keyword>
<organism evidence="3 4">
    <name type="scientific">Leviviridae sp</name>
    <dbReference type="NCBI Taxonomy" id="2027243"/>
    <lineage>
        <taxon>Viruses</taxon>
        <taxon>Riboviria</taxon>
        <taxon>Orthornavirae</taxon>
        <taxon>Lenarviricota</taxon>
        <taxon>Leviviricetes</taxon>
        <taxon>Norzivirales</taxon>
        <taxon>Fiersviridae</taxon>
    </lineage>
</organism>
<sequence>MSSSRSIRSVVYPPQGGTQTTLASNLMLMSIFATSVVLSFLAILFMVSIRTPLYSWTSATQSPPPNGPRITLPVTSDGLNQPSGELSMDQVQSQI</sequence>
<feature type="region of interest" description="Disordered" evidence="1">
    <location>
        <begin position="57"/>
        <end position="95"/>
    </location>
</feature>
<keyword evidence="4" id="KW-1185">Reference proteome</keyword>
<reference evidence="3" key="2">
    <citation type="journal article" date="2022" name="Nat. Microbiol.">
        <title>RNA viromes from terrestrial sites across China expand environmental viral diversity.</title>
        <authorList>
            <person name="Chiapello M."/>
            <person name="Rodriguez-Romero J."/>
            <person name="Ayllon M.A."/>
            <person name="Turina M."/>
        </authorList>
    </citation>
    <scope>NUCLEOTIDE SEQUENCE</scope>
    <source>
        <strain evidence="3">376R-k141_1065260</strain>
    </source>
</reference>
<evidence type="ECO:0000313" key="4">
    <source>
        <dbReference type="Proteomes" id="UP001060223"/>
    </source>
</evidence>
<dbReference type="EMBL" id="MZ679471">
    <property type="protein sequence ID" value="UOL48981.1"/>
    <property type="molecule type" value="Genomic_RNA"/>
</dbReference>
<evidence type="ECO:0000256" key="2">
    <source>
        <dbReference type="SAM" id="Phobius"/>
    </source>
</evidence>
<evidence type="ECO:0000313" key="3">
    <source>
        <dbReference type="EMBL" id="UOL48981.1"/>
    </source>
</evidence>
<keyword evidence="2" id="KW-1133">Transmembrane helix</keyword>
<dbReference type="Proteomes" id="UP001060223">
    <property type="component" value="Segment"/>
</dbReference>
<keyword evidence="2" id="KW-0812">Transmembrane</keyword>
<evidence type="ECO:0000256" key="1">
    <source>
        <dbReference type="SAM" id="MobiDB-lite"/>
    </source>
</evidence>
<feature type="transmembrane region" description="Helical" evidence="2">
    <location>
        <begin position="26"/>
        <end position="47"/>
    </location>
</feature>